<evidence type="ECO:0000313" key="4">
    <source>
        <dbReference type="EMBL" id="NEZ55213.1"/>
    </source>
</evidence>
<dbReference type="PANTHER" id="PTHR12697:SF5">
    <property type="entry name" value="DEOXYHYPUSINE HYDROXYLASE"/>
    <property type="match status" value="1"/>
</dbReference>
<evidence type="ECO:0000256" key="1">
    <source>
        <dbReference type="ARBA" id="ARBA00022549"/>
    </source>
</evidence>
<keyword evidence="5" id="KW-1185">Reference proteome</keyword>
<dbReference type="PANTHER" id="PTHR12697">
    <property type="entry name" value="PBS LYASE HEAT-LIKE PROTEIN"/>
    <property type="match status" value="1"/>
</dbReference>
<reference evidence="4 5" key="1">
    <citation type="journal article" date="2020" name="Microb. Ecol.">
        <title>Ecogenomics of the Marine Benthic Filamentous Cyanobacterium Adonisia.</title>
        <authorList>
            <person name="Walter J.M."/>
            <person name="Coutinho F.H."/>
            <person name="Leomil L."/>
            <person name="Hargreaves P.I."/>
            <person name="Campeao M.E."/>
            <person name="Vieira V.V."/>
            <person name="Silva B.S."/>
            <person name="Fistarol G.O."/>
            <person name="Salomon P.S."/>
            <person name="Sawabe T."/>
            <person name="Mino S."/>
            <person name="Hosokawa M."/>
            <person name="Miyashita H."/>
            <person name="Maruyama F."/>
            <person name="van Verk M.C."/>
            <person name="Dutilh B.E."/>
            <person name="Thompson C.C."/>
            <person name="Thompson F.L."/>
        </authorList>
    </citation>
    <scope>NUCLEOTIDE SEQUENCE [LARGE SCALE GENOMIC DNA]</scope>
    <source>
        <strain evidence="4 5">CCMR0081</strain>
    </source>
</reference>
<feature type="region of interest" description="Disordered" evidence="3">
    <location>
        <begin position="1222"/>
        <end position="1250"/>
    </location>
</feature>
<dbReference type="InterPro" id="IPR011989">
    <property type="entry name" value="ARM-like"/>
</dbReference>
<proteinExistence type="predicted"/>
<dbReference type="GO" id="GO:0030089">
    <property type="term" value="C:phycobilisome"/>
    <property type="evidence" value="ECO:0007669"/>
    <property type="project" value="UniProtKB-KW"/>
</dbReference>
<dbReference type="SUPFAM" id="SSF48371">
    <property type="entry name" value="ARM repeat"/>
    <property type="match status" value="2"/>
</dbReference>
<keyword evidence="1" id="KW-0042">Antenna complex</keyword>
<keyword evidence="2" id="KW-0605">Phycobilisome</keyword>
<dbReference type="Proteomes" id="UP000481033">
    <property type="component" value="Unassembled WGS sequence"/>
</dbReference>
<evidence type="ECO:0000313" key="5">
    <source>
        <dbReference type="Proteomes" id="UP000481033"/>
    </source>
</evidence>
<evidence type="ECO:0000256" key="3">
    <source>
        <dbReference type="SAM" id="MobiDB-lite"/>
    </source>
</evidence>
<protein>
    <recommendedName>
        <fullName evidence="6">HEAT repeat domain-containing protein</fullName>
    </recommendedName>
</protein>
<evidence type="ECO:0008006" key="6">
    <source>
        <dbReference type="Google" id="ProtNLM"/>
    </source>
</evidence>
<comment type="caution">
    <text evidence="4">The sequence shown here is derived from an EMBL/GenBank/DDBJ whole genome shotgun (WGS) entry which is preliminary data.</text>
</comment>
<sequence length="1982" mass="220846">MKQQVSQQVFKRLLAGIGIFPLLVADITFAITPRPSDLSRNSRFAQIDGSDRCENIYLESLERQNTDFSNQLYEVINSIDSCSNQDLSRIFNELLIVLESEEQSIDDTDKTMVLHGLGAVIDQIKPETDSYYIDPLDISRLLSIAERLLKTQRTTNSAESWQLQTSVMTLLSKVAILSVASSNGDQHLEKLVSFFVNSDDSLITLDISNTEDARTFRERLSAGSNASQTEKVQAATYRAQVAFHLTALKALKDIGQGLQQYLARSDSDYYRGQLKLISENTDDLLKKYLQTVLEIENRDVASDALLIDIRIATIEALAASIFYPSSSSNNTNVNCPIRTAEDEENGNDVEEETDSPYVLSSHTLCLLNMIAANAEETGEVRAGAIAAIERLGSVGDRFYSFAVRNLYGVAQEDLDEYHNDRDAIEQQTAEQLSALDIASRLDARREPQSSGSLETQSNSTFNNQANDAGVQIPLRPRSLSQGADNLFVTLEQGFAVDKDEELRQTAEVAFRQYYSKDFRELVKAAEGSINGSRNERLQLSATKAAGGVNYRRLNLTEESSDSLEKLAVFLGRSLSSRSWEIRQQAAYALGQIASFHPKILQQQKFAYKIDGGEISVLEALFLGLNDYGMDEKQSENVIATVAFTIGRYGRALEQTSKAVELKEKFGLSGDNESAQGITQKLQELKTCLKVMTIPTSVDMSTERFNAQNNLGQVLFEFIKSKKPHELRQTLSLGQYEYEMFLEEISALAAEMASDISISWQSKSNTLHETCKLEIPNVEVSKTDRAAVAAAFVLGQIGISDGKIEASLEEKQIVEDLLWVLRVRDVLLASNDSNTFASDSVRDSIASYVFAQIDSREHDLIERLLHPITLPDPRIDQPIKDEYLSYFHNPVTRAVVIEALDQIGLERTSLRQFISYKPDDGQEKYISRFRRLLTSDLDASNRVQAAVTSVVESSNSRADAELQELWEGLYKLNEQELHSSDRWLDANDQRRLMRLSRNLLDALENDSKALYDTANDLNQAQHTLSLPYSSLLACAGSGYALEAVGIDNDAVVQELMDRIYVYPQPYRHFCASNRQTVSNLEEPGTREPVLDEPSLIEQLRLMKSGAIAALGQIDPYYWRRQAVVSCLVSLAGNSRRNLTPNANCPVNVGEEGKNNERRNRQLDWCLTPAQYQDFRQHPYFDRYFHFDSLEYGIVSHEYSEDRLTDPTAGDPLTASIQQSRCLPSNLANGSSRLPERLPDFAPEDPENEEQRAQLPAEYQAEGWGIEEVSDYYLLRQELRRPALEALGQIALREPDTKALKALVTLDLGSIDKIPIVKSNNLNLVRVELLEEIALYVQASTRFDRNQKRDKIALIINEGLLPLASTVELDDTDDTRLDTRLSDTAVGTLSLLGPNAFEWFSASEREIFIKNLGFRDFSSDAIKLAQDCENASIGLLRRENLCLGLTNIVSGAWHPEINRESILTKSVTDTLRRLAEDKESAVIRASAVQALGKINQSSNDESYYLLLGRLGNDEPRVVAQSIQSFLQANPREVIPKLAQDLEAEATVAWQAAHAIRLLAQVSYSSNAENSHPDWQTALPSSTLTTALVARLRQSTFNTGLANEIIYALGEMRTASVEAQDMLQDILISSTDSSSRAAAAYALGKIGNTHPRLGSLALTELHSIAVNASGSETIELQATAAHAVSQIGVNAYRTMVGLDPQEVLNALLIAHYNSDSTDSDELKAVLLYSMGQLGFDDSRVSRLFVNSLKSDQPFNIRAIAATYSGGLLHEEWECALPREEPSANDINNNNYVTEVLKNIQNDKNTCLTEALINAVNNDEDITVRKNAAISLGTQIAFTSEKTSNYYRKRIIESLTGVFWNEREYPSVRIEAGNSLRELARSELGSIELTLAFEATFENLGDVEKLRSGLRSSQVGTLEQVLLSVRSETLISRLDNLNVNNLLTIILNSIRAERDSVRANASRRVGSEQALICQVRWFRGSWICNL</sequence>
<feature type="compositionally biased region" description="Polar residues" evidence="3">
    <location>
        <begin position="448"/>
        <end position="464"/>
    </location>
</feature>
<accession>A0A6M0RH82</accession>
<dbReference type="GO" id="GO:0016491">
    <property type="term" value="F:oxidoreductase activity"/>
    <property type="evidence" value="ECO:0007669"/>
    <property type="project" value="TreeGrafter"/>
</dbReference>
<dbReference type="Gene3D" id="1.25.10.10">
    <property type="entry name" value="Leucine-rich Repeat Variant"/>
    <property type="match status" value="3"/>
</dbReference>
<name>A0A6M0RH82_9CYAN</name>
<dbReference type="InterPro" id="IPR016024">
    <property type="entry name" value="ARM-type_fold"/>
</dbReference>
<organism evidence="4 5">
    <name type="scientific">Adonisia turfae CCMR0081</name>
    <dbReference type="NCBI Taxonomy" id="2292702"/>
    <lineage>
        <taxon>Bacteria</taxon>
        <taxon>Bacillati</taxon>
        <taxon>Cyanobacteriota</taxon>
        <taxon>Adonisia</taxon>
        <taxon>Adonisia turfae</taxon>
    </lineage>
</organism>
<gene>
    <name evidence="4" type="ORF">DXZ20_05880</name>
</gene>
<dbReference type="RefSeq" id="WP_163696981.1">
    <property type="nucleotide sequence ID" value="NZ_QXHD01000004.1"/>
</dbReference>
<evidence type="ECO:0000256" key="2">
    <source>
        <dbReference type="ARBA" id="ARBA00022738"/>
    </source>
</evidence>
<feature type="region of interest" description="Disordered" evidence="3">
    <location>
        <begin position="443"/>
        <end position="464"/>
    </location>
</feature>
<dbReference type="EMBL" id="QXHD01000004">
    <property type="protein sequence ID" value="NEZ55213.1"/>
    <property type="molecule type" value="Genomic_DNA"/>
</dbReference>